<dbReference type="SMART" id="SM00448">
    <property type="entry name" value="REC"/>
    <property type="match status" value="1"/>
</dbReference>
<feature type="modified residue" description="4-aspartylphosphate" evidence="6">
    <location>
        <position position="63"/>
    </location>
</feature>
<keyword evidence="5" id="KW-0804">Transcription</keyword>
<dbReference type="Proteomes" id="UP000018296">
    <property type="component" value="Unassembled WGS sequence"/>
</dbReference>
<keyword evidence="3" id="KW-0805">Transcription regulation</keyword>
<dbReference type="SUPFAM" id="SSF52172">
    <property type="entry name" value="CheY-like"/>
    <property type="match status" value="1"/>
</dbReference>
<keyword evidence="9" id="KW-1185">Reference proteome</keyword>
<evidence type="ECO:0000256" key="1">
    <source>
        <dbReference type="ARBA" id="ARBA00022553"/>
    </source>
</evidence>
<dbReference type="PANTHER" id="PTHR44591">
    <property type="entry name" value="STRESS RESPONSE REGULATOR PROTEIN 1"/>
    <property type="match status" value="1"/>
</dbReference>
<dbReference type="OrthoDB" id="9808843at2"/>
<dbReference type="PANTHER" id="PTHR44591:SF3">
    <property type="entry name" value="RESPONSE REGULATORY DOMAIN-CONTAINING PROTEIN"/>
    <property type="match status" value="1"/>
</dbReference>
<dbReference type="Gene3D" id="3.40.50.2300">
    <property type="match status" value="1"/>
</dbReference>
<dbReference type="Pfam" id="PF00072">
    <property type="entry name" value="Response_reg"/>
    <property type="match status" value="1"/>
</dbReference>
<accession>V6J6L2</accession>
<keyword evidence="1 6" id="KW-0597">Phosphoprotein</keyword>
<dbReference type="PATRIC" id="fig|1395513.3.peg.1461"/>
<dbReference type="InterPro" id="IPR001789">
    <property type="entry name" value="Sig_transdc_resp-reg_receiver"/>
</dbReference>
<dbReference type="GO" id="GO:0003677">
    <property type="term" value="F:DNA binding"/>
    <property type="evidence" value="ECO:0007669"/>
    <property type="project" value="UniProtKB-KW"/>
</dbReference>
<dbReference type="FunFam" id="3.40.50.2300:FF:000001">
    <property type="entry name" value="DNA-binding response regulator PhoB"/>
    <property type="match status" value="1"/>
</dbReference>
<gene>
    <name evidence="8" type="ORF">P343_07200</name>
</gene>
<dbReference type="AlphaFoldDB" id="V6J6L2"/>
<organism evidence="8 9">
    <name type="scientific">Sporolactobacillus laevolacticus DSM 442</name>
    <dbReference type="NCBI Taxonomy" id="1395513"/>
    <lineage>
        <taxon>Bacteria</taxon>
        <taxon>Bacillati</taxon>
        <taxon>Bacillota</taxon>
        <taxon>Bacilli</taxon>
        <taxon>Bacillales</taxon>
        <taxon>Sporolactobacillaceae</taxon>
        <taxon>Sporolactobacillus</taxon>
    </lineage>
</organism>
<evidence type="ECO:0000256" key="3">
    <source>
        <dbReference type="ARBA" id="ARBA00023015"/>
    </source>
</evidence>
<dbReference type="GO" id="GO:0000160">
    <property type="term" value="P:phosphorelay signal transduction system"/>
    <property type="evidence" value="ECO:0007669"/>
    <property type="project" value="UniProtKB-KW"/>
</dbReference>
<feature type="domain" description="Response regulatory" evidence="7">
    <location>
        <begin position="14"/>
        <end position="128"/>
    </location>
</feature>
<evidence type="ECO:0000256" key="2">
    <source>
        <dbReference type="ARBA" id="ARBA00023012"/>
    </source>
</evidence>
<dbReference type="InterPro" id="IPR050595">
    <property type="entry name" value="Bact_response_regulator"/>
</dbReference>
<evidence type="ECO:0000313" key="8">
    <source>
        <dbReference type="EMBL" id="EST12409.1"/>
    </source>
</evidence>
<dbReference type="eggNOG" id="COG2204">
    <property type="taxonomic scope" value="Bacteria"/>
</dbReference>
<dbReference type="PROSITE" id="PS50110">
    <property type="entry name" value="RESPONSE_REGULATORY"/>
    <property type="match status" value="1"/>
</dbReference>
<evidence type="ECO:0000313" key="9">
    <source>
        <dbReference type="Proteomes" id="UP000018296"/>
    </source>
</evidence>
<dbReference type="InterPro" id="IPR011006">
    <property type="entry name" value="CheY-like_superfamily"/>
</dbReference>
<evidence type="ECO:0000256" key="5">
    <source>
        <dbReference type="ARBA" id="ARBA00023163"/>
    </source>
</evidence>
<protein>
    <recommendedName>
        <fullName evidence="7">Response regulatory domain-containing protein</fullName>
    </recommendedName>
</protein>
<sequence>MNNEVAEAAERATKIMVVDDQAGIRMLLEEVFKKEGYSILTASNGNQALEIIEENNVDLVLLDMKIPGMSGLEILKKIKKVKPDLKVMVMTAYGESDIVKEALRNGAMSHFSKPFDLHELITSVEKECPQNECDR</sequence>
<evidence type="ECO:0000256" key="6">
    <source>
        <dbReference type="PROSITE-ProRule" id="PRU00169"/>
    </source>
</evidence>
<dbReference type="EMBL" id="AWTC01000005">
    <property type="protein sequence ID" value="EST12409.1"/>
    <property type="molecule type" value="Genomic_DNA"/>
</dbReference>
<comment type="caution">
    <text evidence="8">The sequence shown here is derived from an EMBL/GenBank/DDBJ whole genome shotgun (WGS) entry which is preliminary data.</text>
</comment>
<dbReference type="STRING" id="1395513.P343_07200"/>
<reference evidence="8 9" key="1">
    <citation type="journal article" date="2013" name="Genome Announc.">
        <title>Genome Sequence of Sporolactobacillus laevolacticus DSM442, an Efficient Polymer-Grade D-Lactate Producer from Agricultural Waste Cottonseed as a Nitrogen Source.</title>
        <authorList>
            <person name="Wang H."/>
            <person name="Wang L."/>
            <person name="Ju J."/>
            <person name="Yu B."/>
            <person name="Ma Y."/>
        </authorList>
    </citation>
    <scope>NUCLEOTIDE SEQUENCE [LARGE SCALE GENOMIC DNA]</scope>
    <source>
        <strain evidence="8 9">DSM 442</strain>
    </source>
</reference>
<evidence type="ECO:0000256" key="4">
    <source>
        <dbReference type="ARBA" id="ARBA00023125"/>
    </source>
</evidence>
<dbReference type="RefSeq" id="WP_023509715.1">
    <property type="nucleotide sequence ID" value="NZ_AWTC01000005.1"/>
</dbReference>
<proteinExistence type="predicted"/>
<evidence type="ECO:0000259" key="7">
    <source>
        <dbReference type="PROSITE" id="PS50110"/>
    </source>
</evidence>
<name>V6J6L2_9BACL</name>
<keyword evidence="4" id="KW-0238">DNA-binding</keyword>
<keyword evidence="2" id="KW-0902">Two-component regulatory system</keyword>